<evidence type="ECO:0000259" key="10">
    <source>
        <dbReference type="Pfam" id="PF02355"/>
    </source>
</evidence>
<dbReference type="InterPro" id="IPR048631">
    <property type="entry name" value="SecD_1st"/>
</dbReference>
<dbReference type="InterPro" id="IPR022813">
    <property type="entry name" value="SecD/SecF_arch_bac"/>
</dbReference>
<evidence type="ECO:0000259" key="12">
    <source>
        <dbReference type="Pfam" id="PF22599"/>
    </source>
</evidence>
<dbReference type="GO" id="GO:0043952">
    <property type="term" value="P:protein transport by the Sec complex"/>
    <property type="evidence" value="ECO:0007669"/>
    <property type="project" value="UniProtKB-UniRule"/>
</dbReference>
<dbReference type="GO" id="GO:0065002">
    <property type="term" value="P:intracellular protein transmembrane transport"/>
    <property type="evidence" value="ECO:0007669"/>
    <property type="project" value="UniProtKB-UniRule"/>
</dbReference>
<keyword evidence="2 9" id="KW-0813">Transport</keyword>
<dbReference type="Gene3D" id="1.20.1640.10">
    <property type="entry name" value="Multidrug efflux transporter AcrB transmembrane domain"/>
    <property type="match status" value="1"/>
</dbReference>
<evidence type="ECO:0000256" key="4">
    <source>
        <dbReference type="ARBA" id="ARBA00022692"/>
    </source>
</evidence>
<dbReference type="InterPro" id="IPR005791">
    <property type="entry name" value="SecD"/>
</dbReference>
<evidence type="ECO:0000313" key="14">
    <source>
        <dbReference type="Proteomes" id="UP000000378"/>
    </source>
</evidence>
<dbReference type="Pfam" id="PF21760">
    <property type="entry name" value="SecD_1st"/>
    <property type="match status" value="1"/>
</dbReference>
<gene>
    <name evidence="9" type="primary">secD</name>
    <name evidence="13" type="ordered locus">Slip_0752</name>
</gene>
<keyword evidence="7 9" id="KW-0811">Translocation</keyword>
<dbReference type="NCBIfam" id="TIGR00916">
    <property type="entry name" value="2A0604s01"/>
    <property type="match status" value="1"/>
</dbReference>
<feature type="transmembrane region" description="Helical" evidence="9">
    <location>
        <begin position="267"/>
        <end position="286"/>
    </location>
</feature>
<dbReference type="InterPro" id="IPR048634">
    <property type="entry name" value="SecD_SecF_C"/>
</dbReference>
<dbReference type="HOGENOM" id="CLU_007894_4_2_9"/>
<comment type="function">
    <text evidence="9">Part of the Sec protein translocase complex. Interacts with the SecYEG preprotein conducting channel. SecDF uses the proton motive force (PMF) to complete protein translocation after the ATP-dependent function of SecA.</text>
</comment>
<dbReference type="AlphaFoldDB" id="D7CLE7"/>
<reference evidence="13 14" key="2">
    <citation type="journal article" date="2010" name="Stand. Genomic Sci.">
        <title>Complete genome sequence of Syntrophothermus lipocalidus type strain (TGB-C1).</title>
        <authorList>
            <person name="Djao O.D."/>
            <person name="Zhang X."/>
            <person name="Lucas S."/>
            <person name="Lapidus A."/>
            <person name="Del Rio T.G."/>
            <person name="Nolan M."/>
            <person name="Tice H."/>
            <person name="Cheng J.F."/>
            <person name="Han C."/>
            <person name="Tapia R."/>
            <person name="Goodwin L."/>
            <person name="Pitluck S."/>
            <person name="Liolios K."/>
            <person name="Ivanova N."/>
            <person name="Mavromatis K."/>
            <person name="Mikhailova N."/>
            <person name="Ovchinnikova G."/>
            <person name="Pati A."/>
            <person name="Brambilla E."/>
            <person name="Chen A."/>
            <person name="Palaniappan K."/>
            <person name="Land M."/>
            <person name="Hauser L."/>
            <person name="Chang Y.J."/>
            <person name="Jeffries C.D."/>
            <person name="Rohde M."/>
            <person name="Sikorski J."/>
            <person name="Spring S."/>
            <person name="Goker M."/>
            <person name="Detter J.C."/>
            <person name="Woyke T."/>
            <person name="Bristow J."/>
            <person name="Eisen J.A."/>
            <person name="Markowitz V."/>
            <person name="Hugenholtz P."/>
            <person name="Kyrpides N.C."/>
            <person name="Klenk H.P."/>
        </authorList>
    </citation>
    <scope>NUCLEOTIDE SEQUENCE [LARGE SCALE GENOMIC DNA]</scope>
    <source>
        <strain evidence="14">DSM 12680 / TGB-C1</strain>
    </source>
</reference>
<comment type="similarity">
    <text evidence="9">Belongs to the SecD/SecF family. SecD subfamily.</text>
</comment>
<evidence type="ECO:0000256" key="5">
    <source>
        <dbReference type="ARBA" id="ARBA00022927"/>
    </source>
</evidence>
<keyword evidence="6 9" id="KW-1133">Transmembrane helix</keyword>
<feature type="transmembrane region" description="Helical" evidence="9">
    <location>
        <begin position="7"/>
        <end position="25"/>
    </location>
</feature>
<comment type="subunit">
    <text evidence="9">Forms a complex with SecF. Part of the essential Sec protein translocation apparatus which comprises SecA, SecYEG and auxiliary proteins SecDF. Other proteins may also be involved.</text>
</comment>
<dbReference type="Pfam" id="PF07549">
    <property type="entry name" value="Sec_GG"/>
    <property type="match status" value="1"/>
</dbReference>
<evidence type="ECO:0000256" key="8">
    <source>
        <dbReference type="ARBA" id="ARBA00023136"/>
    </source>
</evidence>
<dbReference type="NCBIfam" id="TIGR01129">
    <property type="entry name" value="secD"/>
    <property type="match status" value="1"/>
</dbReference>
<keyword evidence="14" id="KW-1185">Reference proteome</keyword>
<dbReference type="KEGG" id="slp:Slip_0752"/>
<sequence length="401" mass="43596">MSNRTGLIKLIAMLIAVGIVAYVAYQPIIHNLNLGLDLRGGVHVVMEAKERPGQKITDDTLKKTVGVLRNRVDRLGVKEPVIQTQGDRRVIIELAGVKDPNEAIRVIGKTAELQFIDENGKVWVTGRNLKDAKAGIDQEGQPKVDLTFDKEGAELFRKATKENLGKRIAIVLDKEIISQPVVRNEIPSGQAEISGGFESAKDAENLAVLLRSGALPVTLEMAQKWTVGPTLGSDSLAKSIKAGIIGLLAILIFMIGYYRLPGFLADISLVVYSMLVLGVMALGKFTLTLPGIAGFLLSIGMAVDANIIIYERLKDELRAGKTLLAAVDAGFKRAFWTIFDSNLTTLIAAVILMYFGIGPIKGFAVTLAIGIVTSMFTAVVFTRWLLKWAAESFRNPKYYGV</sequence>
<dbReference type="Proteomes" id="UP000000378">
    <property type="component" value="Chromosome"/>
</dbReference>
<dbReference type="GO" id="GO:0006605">
    <property type="term" value="P:protein targeting"/>
    <property type="evidence" value="ECO:0007669"/>
    <property type="project" value="UniProtKB-UniRule"/>
</dbReference>
<dbReference type="GO" id="GO:0005886">
    <property type="term" value="C:plasma membrane"/>
    <property type="evidence" value="ECO:0007669"/>
    <property type="project" value="UniProtKB-SubCell"/>
</dbReference>
<dbReference type="EMBL" id="CP002048">
    <property type="protein sequence ID" value="ADI01532.1"/>
    <property type="molecule type" value="Genomic_DNA"/>
</dbReference>
<evidence type="ECO:0000256" key="3">
    <source>
        <dbReference type="ARBA" id="ARBA00022475"/>
    </source>
</evidence>
<feature type="transmembrane region" description="Helical" evidence="9">
    <location>
        <begin position="242"/>
        <end position="260"/>
    </location>
</feature>
<dbReference type="RefSeq" id="WP_013174934.1">
    <property type="nucleotide sequence ID" value="NC_014220.1"/>
</dbReference>
<name>D7CLE7_SYNLT</name>
<reference evidence="14" key="1">
    <citation type="journal article" date="2010" name="Stand. Genomic Sci.">
        <title>Complete genome sequence of Syntrophothermus lipocalidus type strain (TGB-C1T).</title>
        <authorList>
            <consortium name="US DOE Joint Genome Institute (JGI-PGF)"/>
            <person name="Djao O."/>
            <person name="Zhang X."/>
            <person name="Lucas S."/>
            <person name="Lapidus A."/>
            <person name="Glavina Del Rio T."/>
            <person name="Nolan M."/>
            <person name="Tice H."/>
            <person name="Cheng J."/>
            <person name="Han C."/>
            <person name="Tapia R."/>
            <person name="Goodwin L."/>
            <person name="Pitluck S."/>
            <person name="Liolios K."/>
            <person name="Ivanova N."/>
            <person name="Mavromatis K."/>
            <person name="Mikhailova N."/>
            <person name="Ovchinnikova G."/>
            <person name="Pati A."/>
            <person name="Brambilla E."/>
            <person name="Chen A."/>
            <person name="Palaniappan K."/>
            <person name="Land M."/>
            <person name="Hauser L."/>
            <person name="Chang Y."/>
            <person name="Jeffries C."/>
            <person name="Rohde M."/>
            <person name="Sikorski J."/>
            <person name="Spring S."/>
            <person name="Goker M."/>
            <person name="Detter J."/>
            <person name="Woyke T."/>
            <person name="Bristow J."/>
            <person name="Eisen J."/>
            <person name="Markowitz V."/>
            <person name="Hugenholtz P."/>
            <person name="Kyrpides N."/>
            <person name="Klenk H."/>
        </authorList>
    </citation>
    <scope>NUCLEOTIDE SEQUENCE [LARGE SCALE GENOMIC DNA]</scope>
    <source>
        <strain evidence="14">DSM 12680 / TGB-C1</strain>
    </source>
</reference>
<dbReference type="Pfam" id="PF02355">
    <property type="entry name" value="SecD_SecF_C"/>
    <property type="match status" value="1"/>
</dbReference>
<organism evidence="13 14">
    <name type="scientific">Syntrophothermus lipocalidus (strain DSM 12680 / TGB-C1)</name>
    <dbReference type="NCBI Taxonomy" id="643648"/>
    <lineage>
        <taxon>Bacteria</taxon>
        <taxon>Bacillati</taxon>
        <taxon>Bacillota</taxon>
        <taxon>Clostridia</taxon>
        <taxon>Eubacteriales</taxon>
        <taxon>Syntrophomonadaceae</taxon>
        <taxon>Syntrophothermus</taxon>
    </lineage>
</organism>
<dbReference type="Gene3D" id="3.30.1360.200">
    <property type="match status" value="1"/>
</dbReference>
<dbReference type="STRING" id="643648.Slip_0752"/>
<dbReference type="InterPro" id="IPR055344">
    <property type="entry name" value="SecD_SecF_C_bact"/>
</dbReference>
<dbReference type="GO" id="GO:0015450">
    <property type="term" value="F:protein-transporting ATPase activity"/>
    <property type="evidence" value="ECO:0007669"/>
    <property type="project" value="InterPro"/>
</dbReference>
<evidence type="ECO:0000256" key="7">
    <source>
        <dbReference type="ARBA" id="ARBA00023010"/>
    </source>
</evidence>
<dbReference type="SUPFAM" id="SSF82866">
    <property type="entry name" value="Multidrug efflux transporter AcrB transmembrane domain"/>
    <property type="match status" value="1"/>
</dbReference>
<feature type="transmembrane region" description="Helical" evidence="9">
    <location>
        <begin position="363"/>
        <end position="386"/>
    </location>
</feature>
<evidence type="ECO:0000256" key="6">
    <source>
        <dbReference type="ARBA" id="ARBA00022989"/>
    </source>
</evidence>
<comment type="subcellular location">
    <subcellularLocation>
        <location evidence="1 9">Cell membrane</location>
        <topology evidence="1 9">Multi-pass membrane protein</topology>
    </subcellularLocation>
</comment>
<keyword evidence="4 9" id="KW-0812">Transmembrane</keyword>
<evidence type="ECO:0000256" key="2">
    <source>
        <dbReference type="ARBA" id="ARBA00022448"/>
    </source>
</evidence>
<feature type="domain" description="SecDF P1 head subdomain" evidence="12">
    <location>
        <begin position="121"/>
        <end position="217"/>
    </location>
</feature>
<dbReference type="HAMAP" id="MF_01463_B">
    <property type="entry name" value="SecD_B"/>
    <property type="match status" value="1"/>
</dbReference>
<dbReference type="InterPro" id="IPR022646">
    <property type="entry name" value="SecD/SecF_CS"/>
</dbReference>
<feature type="domain" description="Protein translocase subunit SecDF P1" evidence="11">
    <location>
        <begin position="62"/>
        <end position="119"/>
    </location>
</feature>
<dbReference type="PANTHER" id="PTHR30081:SF1">
    <property type="entry name" value="PROTEIN TRANSLOCASE SUBUNIT SECD"/>
    <property type="match status" value="1"/>
</dbReference>
<accession>D7CLE7</accession>
<evidence type="ECO:0000313" key="13">
    <source>
        <dbReference type="EMBL" id="ADI01532.1"/>
    </source>
</evidence>
<dbReference type="eggNOG" id="COG0342">
    <property type="taxonomic scope" value="Bacteria"/>
</dbReference>
<feature type="domain" description="Protein export membrane protein SecD/SecF C-terminal" evidence="10">
    <location>
        <begin position="220"/>
        <end position="388"/>
    </location>
</feature>
<feature type="transmembrane region" description="Helical" evidence="9">
    <location>
        <begin position="292"/>
        <end position="313"/>
    </location>
</feature>
<evidence type="ECO:0000256" key="9">
    <source>
        <dbReference type="HAMAP-Rule" id="MF_01463"/>
    </source>
</evidence>
<evidence type="ECO:0000259" key="11">
    <source>
        <dbReference type="Pfam" id="PF21760"/>
    </source>
</evidence>
<keyword evidence="5 9" id="KW-0653">Protein transport</keyword>
<dbReference type="InterPro" id="IPR054384">
    <property type="entry name" value="SecDF_P1_head"/>
</dbReference>
<keyword evidence="3 9" id="KW-1003">Cell membrane</keyword>
<evidence type="ECO:0000256" key="1">
    <source>
        <dbReference type="ARBA" id="ARBA00004651"/>
    </source>
</evidence>
<proteinExistence type="inferred from homology"/>
<dbReference type="Pfam" id="PF22599">
    <property type="entry name" value="SecDF_P1_head"/>
    <property type="match status" value="1"/>
</dbReference>
<dbReference type="PANTHER" id="PTHR30081">
    <property type="entry name" value="PROTEIN-EXPORT MEMBRANE PROTEIN SEC"/>
    <property type="match status" value="1"/>
</dbReference>
<dbReference type="FunFam" id="1.20.1640.10:FF:000004">
    <property type="entry name" value="Protein translocase subunit SecD"/>
    <property type="match status" value="1"/>
</dbReference>
<feature type="transmembrane region" description="Helical" evidence="9">
    <location>
        <begin position="334"/>
        <end position="357"/>
    </location>
</feature>
<keyword evidence="8 9" id="KW-0472">Membrane</keyword>
<protein>
    <recommendedName>
        <fullName evidence="9">Protein translocase subunit SecD</fullName>
    </recommendedName>
</protein>